<name>A0ABP0EXX1_CLALP</name>
<feature type="transmembrane region" description="Helical" evidence="6">
    <location>
        <begin position="96"/>
        <end position="117"/>
    </location>
</feature>
<dbReference type="InterPro" id="IPR004254">
    <property type="entry name" value="AdipoR/HlyIII-related"/>
</dbReference>
<feature type="transmembrane region" description="Helical" evidence="6">
    <location>
        <begin position="256"/>
        <end position="276"/>
    </location>
</feature>
<protein>
    <recommendedName>
        <fullName evidence="9">Progestin and adipoQ receptor family member 3</fullName>
    </recommendedName>
</protein>
<feature type="transmembrane region" description="Helical" evidence="6">
    <location>
        <begin position="225"/>
        <end position="244"/>
    </location>
</feature>
<feature type="transmembrane region" description="Helical" evidence="6">
    <location>
        <begin position="168"/>
        <end position="187"/>
    </location>
</feature>
<evidence type="ECO:0000256" key="5">
    <source>
        <dbReference type="ARBA" id="ARBA00023136"/>
    </source>
</evidence>
<keyword evidence="8" id="KW-1185">Reference proteome</keyword>
<evidence type="ECO:0000313" key="8">
    <source>
        <dbReference type="Proteomes" id="UP001642483"/>
    </source>
</evidence>
<evidence type="ECO:0000313" key="7">
    <source>
        <dbReference type="EMBL" id="CAK8671025.1"/>
    </source>
</evidence>
<feature type="transmembrane region" description="Helical" evidence="6">
    <location>
        <begin position="129"/>
        <end position="148"/>
    </location>
</feature>
<reference evidence="7 8" key="1">
    <citation type="submission" date="2024-02" db="EMBL/GenBank/DDBJ databases">
        <authorList>
            <person name="Daric V."/>
            <person name="Darras S."/>
        </authorList>
    </citation>
    <scope>NUCLEOTIDE SEQUENCE [LARGE SCALE GENOMIC DNA]</scope>
</reference>
<evidence type="ECO:0000256" key="2">
    <source>
        <dbReference type="ARBA" id="ARBA00007018"/>
    </source>
</evidence>
<keyword evidence="5 6" id="KW-0472">Membrane</keyword>
<comment type="subcellular location">
    <subcellularLocation>
        <location evidence="1">Membrane</location>
        <topology evidence="1">Multi-pass membrane protein</topology>
    </subcellularLocation>
</comment>
<dbReference type="Proteomes" id="UP001642483">
    <property type="component" value="Unassembled WGS sequence"/>
</dbReference>
<comment type="caution">
    <text evidence="7">The sequence shown here is derived from an EMBL/GenBank/DDBJ whole genome shotgun (WGS) entry which is preliminary data.</text>
</comment>
<feature type="transmembrane region" description="Helical" evidence="6">
    <location>
        <begin position="194"/>
        <end position="213"/>
    </location>
</feature>
<evidence type="ECO:0000256" key="1">
    <source>
        <dbReference type="ARBA" id="ARBA00004141"/>
    </source>
</evidence>
<organism evidence="7 8">
    <name type="scientific">Clavelina lepadiformis</name>
    <name type="common">Light-bulb sea squirt</name>
    <name type="synonym">Ascidia lepadiformis</name>
    <dbReference type="NCBI Taxonomy" id="159417"/>
    <lineage>
        <taxon>Eukaryota</taxon>
        <taxon>Metazoa</taxon>
        <taxon>Chordata</taxon>
        <taxon>Tunicata</taxon>
        <taxon>Ascidiacea</taxon>
        <taxon>Aplousobranchia</taxon>
        <taxon>Clavelinidae</taxon>
        <taxon>Clavelina</taxon>
    </lineage>
</organism>
<keyword evidence="4 6" id="KW-1133">Transmembrane helix</keyword>
<evidence type="ECO:0008006" key="9">
    <source>
        <dbReference type="Google" id="ProtNLM"/>
    </source>
</evidence>
<dbReference type="PANTHER" id="PTHR20855:SF15">
    <property type="entry name" value="PROGESTIN AND ADIPOQ RECEPTOR FAMILY MEMBER 3"/>
    <property type="match status" value="1"/>
</dbReference>
<dbReference type="EMBL" id="CAWYQH010000001">
    <property type="protein sequence ID" value="CAK8671025.1"/>
    <property type="molecule type" value="Genomic_DNA"/>
</dbReference>
<evidence type="ECO:0000256" key="3">
    <source>
        <dbReference type="ARBA" id="ARBA00022692"/>
    </source>
</evidence>
<gene>
    <name evidence="7" type="ORF">CVLEPA_LOCUS51</name>
</gene>
<dbReference type="PANTHER" id="PTHR20855">
    <property type="entry name" value="ADIPOR/PROGESTIN RECEPTOR-RELATED"/>
    <property type="match status" value="1"/>
</dbReference>
<keyword evidence="3 6" id="KW-0812">Transmembrane</keyword>
<accession>A0ABP0EXX1</accession>
<dbReference type="Pfam" id="PF03006">
    <property type="entry name" value="HlyIII"/>
    <property type="match status" value="1"/>
</dbReference>
<evidence type="ECO:0000256" key="4">
    <source>
        <dbReference type="ARBA" id="ARBA00022989"/>
    </source>
</evidence>
<sequence length="331" mass="38463">MLPMLNKSGNTRKSRSFVKYQPLVNDRKHTWNYFQISVSPSQALRHVRSGIHLYSFDEVPEYQQDNPFITHGYRSYLSAKQCFKSILIASNELVNIWTHGGVFFLLLILMFHDHFYLLPPMQASVSDHFIFLTFSLCIQACMVCSASYHTFNCHIYESVATRWHAVDLYGITVGMMGCYIIGLYYGFYCYKGTCLFYVAVVFILIVGSGFFMMHPKYFTKKWSNYRLWHLCTIAVFGLLPTLHWTITSPSKEIEMFLPAVLTFYMILAVAASFYVSKFPERFWPGKFNFVGQSHNLWHVLTGVAFLHWRQFALTVLQHRLTSHCLVPSLSS</sequence>
<evidence type="ECO:0000256" key="6">
    <source>
        <dbReference type="SAM" id="Phobius"/>
    </source>
</evidence>
<comment type="similarity">
    <text evidence="2">Belongs to the ADIPOR family.</text>
</comment>
<proteinExistence type="inferred from homology"/>